<accession>A0A938YMT3</accession>
<dbReference type="Pfam" id="PF00561">
    <property type="entry name" value="Abhydrolase_1"/>
    <property type="match status" value="1"/>
</dbReference>
<protein>
    <submittedName>
        <fullName evidence="2">Alpha/beta fold hydrolase</fullName>
    </submittedName>
</protein>
<dbReference type="Proteomes" id="UP000663801">
    <property type="component" value="Unassembled WGS sequence"/>
</dbReference>
<keyword evidence="3" id="KW-1185">Reference proteome</keyword>
<dbReference type="InterPro" id="IPR000639">
    <property type="entry name" value="Epox_hydrolase-like"/>
</dbReference>
<reference evidence="2" key="1">
    <citation type="submission" date="2021-01" db="EMBL/GenBank/DDBJ databases">
        <title>KCTC 19127 draft genome.</title>
        <authorList>
            <person name="An D."/>
        </authorList>
    </citation>
    <scope>NUCLEOTIDE SEQUENCE</scope>
    <source>
        <strain evidence="2">KCTC 19127</strain>
    </source>
</reference>
<dbReference type="InterPro" id="IPR029058">
    <property type="entry name" value="AB_hydrolase_fold"/>
</dbReference>
<proteinExistence type="predicted"/>
<evidence type="ECO:0000259" key="1">
    <source>
        <dbReference type="Pfam" id="PF00561"/>
    </source>
</evidence>
<comment type="caution">
    <text evidence="2">The sequence shown here is derived from an EMBL/GenBank/DDBJ whole genome shotgun (WGS) entry which is preliminary data.</text>
</comment>
<evidence type="ECO:0000313" key="2">
    <source>
        <dbReference type="EMBL" id="MBM9478149.1"/>
    </source>
</evidence>
<dbReference type="GO" id="GO:0016787">
    <property type="term" value="F:hydrolase activity"/>
    <property type="evidence" value="ECO:0007669"/>
    <property type="project" value="UniProtKB-KW"/>
</dbReference>
<dbReference type="PRINTS" id="PR00412">
    <property type="entry name" value="EPOXHYDRLASE"/>
</dbReference>
<organism evidence="2 3">
    <name type="scientific">Nakamurella flavida</name>
    <dbReference type="NCBI Taxonomy" id="363630"/>
    <lineage>
        <taxon>Bacteria</taxon>
        <taxon>Bacillati</taxon>
        <taxon>Actinomycetota</taxon>
        <taxon>Actinomycetes</taxon>
        <taxon>Nakamurellales</taxon>
        <taxon>Nakamurellaceae</taxon>
        <taxon>Nakamurella</taxon>
    </lineage>
</organism>
<dbReference type="EMBL" id="JAERWL010000015">
    <property type="protein sequence ID" value="MBM9478149.1"/>
    <property type="molecule type" value="Genomic_DNA"/>
</dbReference>
<evidence type="ECO:0000313" key="3">
    <source>
        <dbReference type="Proteomes" id="UP000663801"/>
    </source>
</evidence>
<dbReference type="PANTHER" id="PTHR43689:SF8">
    <property type="entry name" value="ALPHA_BETA-HYDROLASES SUPERFAMILY PROTEIN"/>
    <property type="match status" value="1"/>
</dbReference>
<dbReference type="Gene3D" id="3.40.50.1820">
    <property type="entry name" value="alpha/beta hydrolase"/>
    <property type="match status" value="1"/>
</dbReference>
<dbReference type="PRINTS" id="PR00111">
    <property type="entry name" value="ABHYDROLASE"/>
</dbReference>
<dbReference type="AlphaFoldDB" id="A0A938YMT3"/>
<dbReference type="SUPFAM" id="SSF53474">
    <property type="entry name" value="alpha/beta-Hydrolases"/>
    <property type="match status" value="1"/>
</dbReference>
<name>A0A938YMT3_9ACTN</name>
<feature type="domain" description="AB hydrolase-1" evidence="1">
    <location>
        <begin position="38"/>
        <end position="278"/>
    </location>
</feature>
<dbReference type="PANTHER" id="PTHR43689">
    <property type="entry name" value="HYDROLASE"/>
    <property type="match status" value="1"/>
</dbReference>
<gene>
    <name evidence="2" type="ORF">JL107_17005</name>
</gene>
<sequence>MIGTEREAARQDPAAEDRFVRVDVGGAVMQCRTCGSGPLLVLLHGMGRTGADWAEQHDRLTAGHRVVSMDLPGFGGSDRLPPPTTLTALAGAVWRTLDALAQDGPAVLVGNSLGGAVAMQASLDRPDRCRGLVLLSSAGFGRRTTAGLRLAAVPGLGRALLAPHPSVAARVERAQFHDPALATPARVRTALTAAEAPWAASVFGEVLHDLGDWRGVRGPWRRALLTKVAAAALPTLLVWGARDRILPAAHLAAAAAALPHATTRLLPDCGHMPQIERPDEVAALVADFVAELP</sequence>
<keyword evidence="2" id="KW-0378">Hydrolase</keyword>
<dbReference type="RefSeq" id="WP_205258271.1">
    <property type="nucleotide sequence ID" value="NZ_BAAAPV010000002.1"/>
</dbReference>
<dbReference type="InterPro" id="IPR000073">
    <property type="entry name" value="AB_hydrolase_1"/>
</dbReference>